<evidence type="ECO:0000313" key="9">
    <source>
        <dbReference type="Proteomes" id="UP000254912"/>
    </source>
</evidence>
<dbReference type="NCBIfam" id="TIGR00016">
    <property type="entry name" value="ackA"/>
    <property type="match status" value="1"/>
</dbReference>
<dbReference type="Gene3D" id="3.30.420.40">
    <property type="match status" value="2"/>
</dbReference>
<keyword evidence="3 6" id="KW-0547">Nucleotide-binding</keyword>
<feature type="binding site" evidence="6">
    <location>
        <position position="382"/>
    </location>
    <ligand>
        <name>Mg(2+)</name>
        <dbReference type="ChEBI" id="CHEBI:18420"/>
    </ligand>
</feature>
<dbReference type="InterPro" id="IPR023865">
    <property type="entry name" value="Aliphatic_acid_kinase_CS"/>
</dbReference>
<comment type="function">
    <text evidence="6">Catalyzes the formation of acetyl phosphate from acetate and ATP. Can also catalyze the reverse reaction.</text>
</comment>
<reference evidence="8 9" key="1">
    <citation type="submission" date="2018-07" db="EMBL/GenBank/DDBJ databases">
        <title>Genomic Encyclopedia of Type Strains, Phase III (KMG-III): the genomes of soil and plant-associated and newly described type strains.</title>
        <authorList>
            <person name="Whitman W."/>
        </authorList>
    </citation>
    <scope>NUCLEOTIDE SEQUENCE [LARGE SCALE GENOMIC DNA]</scope>
    <source>
        <strain evidence="8 9">CECT 7031</strain>
    </source>
</reference>
<organism evidence="8 9">
    <name type="scientific">Weissella soli</name>
    <dbReference type="NCBI Taxonomy" id="155866"/>
    <lineage>
        <taxon>Bacteria</taxon>
        <taxon>Bacillati</taxon>
        <taxon>Bacillota</taxon>
        <taxon>Bacilli</taxon>
        <taxon>Lactobacillales</taxon>
        <taxon>Lactobacillaceae</taxon>
        <taxon>Weissella</taxon>
    </lineage>
</organism>
<dbReference type="EC" id="2.7.2.1" evidence="6"/>
<comment type="pathway">
    <text evidence="6">Metabolic intermediate biosynthesis; acetyl-CoA biosynthesis; acetyl-CoA from acetate: step 1/2.</text>
</comment>
<dbReference type="GO" id="GO:0006085">
    <property type="term" value="P:acetyl-CoA biosynthetic process"/>
    <property type="evidence" value="ECO:0007669"/>
    <property type="project" value="UniProtKB-UniRule"/>
</dbReference>
<dbReference type="UniPathway" id="UPA00340">
    <property type="reaction ID" value="UER00458"/>
</dbReference>
<feature type="binding site" evidence="6">
    <location>
        <position position="8"/>
    </location>
    <ligand>
        <name>Mg(2+)</name>
        <dbReference type="ChEBI" id="CHEBI:18420"/>
    </ligand>
</feature>
<dbReference type="GO" id="GO:0008776">
    <property type="term" value="F:acetate kinase activity"/>
    <property type="evidence" value="ECO:0007669"/>
    <property type="project" value="UniProtKB-UniRule"/>
</dbReference>
<feature type="site" description="Transition state stabilizer" evidence="6">
    <location>
        <position position="239"/>
    </location>
</feature>
<dbReference type="Pfam" id="PF00871">
    <property type="entry name" value="Acetate_kinase"/>
    <property type="match status" value="1"/>
</dbReference>
<feature type="active site" description="Proton donor/acceptor" evidence="6">
    <location>
        <position position="146"/>
    </location>
</feature>
<comment type="subunit">
    <text evidence="6">Homodimer.</text>
</comment>
<protein>
    <recommendedName>
        <fullName evidence="6">Acetate kinase</fullName>
        <ecNumber evidence="6">2.7.2.1</ecNumber>
    </recommendedName>
    <alternativeName>
        <fullName evidence="6">Acetokinase</fullName>
    </alternativeName>
</protein>
<comment type="subcellular location">
    <subcellularLocation>
        <location evidence="6">Cytoplasm</location>
    </subcellularLocation>
</comment>
<dbReference type="GO" id="GO:0006083">
    <property type="term" value="P:acetate metabolic process"/>
    <property type="evidence" value="ECO:0007669"/>
    <property type="project" value="TreeGrafter"/>
</dbReference>
<gene>
    <name evidence="6" type="primary">ackA</name>
    <name evidence="8" type="ORF">DFP99_0037</name>
</gene>
<dbReference type="GeneID" id="94545617"/>
<dbReference type="PROSITE" id="PS01075">
    <property type="entry name" value="ACETATE_KINASE_1"/>
    <property type="match status" value="1"/>
</dbReference>
<dbReference type="GO" id="GO:0005524">
    <property type="term" value="F:ATP binding"/>
    <property type="evidence" value="ECO:0007669"/>
    <property type="project" value="UniProtKB-KW"/>
</dbReference>
<sequence length="395" mass="42996">MAIVMALNAGSSSLKFQLIEMPAETEIAAGVIDRIGLESSTMTVKFDGNKHKAGITALDHGEALKAALQAFLDLNIIPAFDVIVAVGHRVVQGADRYKGATLVTDAVIADIEDLAELAPLHNRANALGMRAVMELLPGVPQVAVFDTAFHQSIPAKNYLYALPYKYYEEFGIRKYGYHGTSVQFVSSEAAKAIDKPFEEAKVIVAHLGAGSSVTAVDHGKSLDTSMGMSPVAGLMMATRVGDIDPSVTYFLQEKTGMSNEEVVRMMNKESGWYGVSEISEDMREIEDTMNTNPRAMLTMEMFAERAISYVGSFMAKLNGADVIAFSGGVGENSPIVREMIMRQFKYMGIEIDEEVNNATHGKLKRISTDASTVPVYVVPTNEELAIVRDTYRLTK</sequence>
<evidence type="ECO:0000256" key="6">
    <source>
        <dbReference type="HAMAP-Rule" id="MF_00020"/>
    </source>
</evidence>
<dbReference type="PRINTS" id="PR00471">
    <property type="entry name" value="ACETATEKNASE"/>
</dbReference>
<dbReference type="InterPro" id="IPR004372">
    <property type="entry name" value="Ac/propionate_kinase"/>
</dbReference>
<evidence type="ECO:0000256" key="3">
    <source>
        <dbReference type="ARBA" id="ARBA00022741"/>
    </source>
</evidence>
<dbReference type="AlphaFoldDB" id="A0A288Q669"/>
<dbReference type="HAMAP" id="MF_00020">
    <property type="entry name" value="Acetate_kinase"/>
    <property type="match status" value="1"/>
</dbReference>
<evidence type="ECO:0000313" key="8">
    <source>
        <dbReference type="EMBL" id="RDL11619.1"/>
    </source>
</evidence>
<feature type="binding site" evidence="6">
    <location>
        <begin position="328"/>
        <end position="332"/>
    </location>
    <ligand>
        <name>ATP</name>
        <dbReference type="ChEBI" id="CHEBI:30616"/>
    </ligand>
</feature>
<dbReference type="GO" id="GO:0005737">
    <property type="term" value="C:cytoplasm"/>
    <property type="evidence" value="ECO:0007669"/>
    <property type="project" value="UniProtKB-SubCell"/>
</dbReference>
<keyword evidence="4 6" id="KW-0418">Kinase</keyword>
<keyword evidence="6" id="KW-0460">Magnesium</keyword>
<feature type="binding site" evidence="6">
    <location>
        <position position="15"/>
    </location>
    <ligand>
        <name>ATP</name>
        <dbReference type="ChEBI" id="CHEBI:30616"/>
    </ligand>
</feature>
<comment type="similarity">
    <text evidence="1 6 7">Belongs to the acetokinase family.</text>
</comment>
<keyword evidence="9" id="KW-1185">Reference proteome</keyword>
<comment type="cofactor">
    <cofactor evidence="6">
        <name>Mg(2+)</name>
        <dbReference type="ChEBI" id="CHEBI:18420"/>
    </cofactor>
    <cofactor evidence="6">
        <name>Mn(2+)</name>
        <dbReference type="ChEBI" id="CHEBI:29035"/>
    </cofactor>
    <text evidence="6">Mg(2+). Can also accept Mn(2+).</text>
</comment>
<feature type="binding site" evidence="6">
    <location>
        <position position="89"/>
    </location>
    <ligand>
        <name>substrate</name>
    </ligand>
</feature>
<dbReference type="InterPro" id="IPR000890">
    <property type="entry name" value="Aliphatic_acid_kin_short-chain"/>
</dbReference>
<keyword evidence="6" id="KW-0963">Cytoplasm</keyword>
<dbReference type="PROSITE" id="PS01076">
    <property type="entry name" value="ACETATE_KINASE_2"/>
    <property type="match status" value="1"/>
</dbReference>
<dbReference type="SUPFAM" id="SSF53067">
    <property type="entry name" value="Actin-like ATPase domain"/>
    <property type="match status" value="2"/>
</dbReference>
<dbReference type="PANTHER" id="PTHR21060">
    <property type="entry name" value="ACETATE KINASE"/>
    <property type="match status" value="1"/>
</dbReference>
<dbReference type="GO" id="GO:0000287">
    <property type="term" value="F:magnesium ion binding"/>
    <property type="evidence" value="ECO:0007669"/>
    <property type="project" value="UniProtKB-UniRule"/>
</dbReference>
<evidence type="ECO:0000256" key="5">
    <source>
        <dbReference type="ARBA" id="ARBA00022840"/>
    </source>
</evidence>
<proteinExistence type="inferred from homology"/>
<feature type="binding site" evidence="6">
    <location>
        <begin position="206"/>
        <end position="210"/>
    </location>
    <ligand>
        <name>ATP</name>
        <dbReference type="ChEBI" id="CHEBI:30616"/>
    </ligand>
</feature>
<dbReference type="CDD" id="cd24010">
    <property type="entry name" value="ASKHA_NBD_AcK_PK"/>
    <property type="match status" value="1"/>
</dbReference>
<dbReference type="Proteomes" id="UP000254912">
    <property type="component" value="Unassembled WGS sequence"/>
</dbReference>
<comment type="catalytic activity">
    <reaction evidence="6">
        <text>acetate + ATP = acetyl phosphate + ADP</text>
        <dbReference type="Rhea" id="RHEA:11352"/>
        <dbReference type="ChEBI" id="CHEBI:22191"/>
        <dbReference type="ChEBI" id="CHEBI:30089"/>
        <dbReference type="ChEBI" id="CHEBI:30616"/>
        <dbReference type="ChEBI" id="CHEBI:456216"/>
        <dbReference type="EC" id="2.7.2.1"/>
    </reaction>
</comment>
<dbReference type="PANTHER" id="PTHR21060:SF15">
    <property type="entry name" value="ACETATE KINASE-RELATED"/>
    <property type="match status" value="1"/>
</dbReference>
<keyword evidence="6" id="KW-0479">Metal-binding</keyword>
<feature type="site" description="Transition state stabilizer" evidence="6">
    <location>
        <position position="178"/>
    </location>
</feature>
<evidence type="ECO:0000256" key="1">
    <source>
        <dbReference type="ARBA" id="ARBA00008748"/>
    </source>
</evidence>
<dbReference type="RefSeq" id="WP_070229693.1">
    <property type="nucleotide sequence ID" value="NZ_BJYO01000002.1"/>
</dbReference>
<keyword evidence="5 6" id="KW-0067">ATP-binding</keyword>
<dbReference type="EMBL" id="QRAS01000001">
    <property type="protein sequence ID" value="RDL11619.1"/>
    <property type="molecule type" value="Genomic_DNA"/>
</dbReference>
<evidence type="ECO:0000256" key="4">
    <source>
        <dbReference type="ARBA" id="ARBA00022777"/>
    </source>
</evidence>
<dbReference type="KEGG" id="wso:WSWS_00408"/>
<comment type="caution">
    <text evidence="8">The sequence shown here is derived from an EMBL/GenBank/DDBJ whole genome shotgun (WGS) entry which is preliminary data.</text>
</comment>
<name>A0A288Q669_9LACO</name>
<evidence type="ECO:0000256" key="7">
    <source>
        <dbReference type="RuleBase" id="RU003835"/>
    </source>
</evidence>
<feature type="binding site" evidence="6">
    <location>
        <begin position="281"/>
        <end position="283"/>
    </location>
    <ligand>
        <name>ATP</name>
        <dbReference type="ChEBI" id="CHEBI:30616"/>
    </ligand>
</feature>
<evidence type="ECO:0000256" key="2">
    <source>
        <dbReference type="ARBA" id="ARBA00022679"/>
    </source>
</evidence>
<dbReference type="PIRSF" id="PIRSF000722">
    <property type="entry name" value="Acetate_prop_kin"/>
    <property type="match status" value="1"/>
</dbReference>
<keyword evidence="2 6" id="KW-0808">Transferase</keyword>
<accession>A0A288Q669</accession>
<dbReference type="InterPro" id="IPR043129">
    <property type="entry name" value="ATPase_NBD"/>
</dbReference>